<dbReference type="InterPro" id="IPR005545">
    <property type="entry name" value="YCII"/>
</dbReference>
<comment type="caution">
    <text evidence="3">The sequence shown here is derived from an EMBL/GenBank/DDBJ whole genome shotgun (WGS) entry which is preliminary data.</text>
</comment>
<keyword evidence="4" id="KW-1185">Reference proteome</keyword>
<dbReference type="EMBL" id="JAVDWH010000001">
    <property type="protein sequence ID" value="MDR7085582.1"/>
    <property type="molecule type" value="Genomic_DNA"/>
</dbReference>
<evidence type="ECO:0000259" key="2">
    <source>
        <dbReference type="Pfam" id="PF03795"/>
    </source>
</evidence>
<dbReference type="InterPro" id="IPR051807">
    <property type="entry name" value="Sec-metab_biosynth-assoc"/>
</dbReference>
<organism evidence="3 4">
    <name type="scientific">Aeromicrobium panaciterrae</name>
    <dbReference type="NCBI Taxonomy" id="363861"/>
    <lineage>
        <taxon>Bacteria</taxon>
        <taxon>Bacillati</taxon>
        <taxon>Actinomycetota</taxon>
        <taxon>Actinomycetes</taxon>
        <taxon>Propionibacteriales</taxon>
        <taxon>Nocardioidaceae</taxon>
        <taxon>Aeromicrobium</taxon>
    </lineage>
</organism>
<accession>A0ABU1UK76</accession>
<dbReference type="InterPro" id="IPR011008">
    <property type="entry name" value="Dimeric_a/b-barrel"/>
</dbReference>
<dbReference type="PANTHER" id="PTHR33606">
    <property type="entry name" value="PROTEIN YCII"/>
    <property type="match status" value="1"/>
</dbReference>
<dbReference type="Gene3D" id="3.30.70.1060">
    <property type="entry name" value="Dimeric alpha+beta barrel"/>
    <property type="match status" value="1"/>
</dbReference>
<feature type="domain" description="YCII-related" evidence="2">
    <location>
        <begin position="1"/>
        <end position="87"/>
    </location>
</feature>
<evidence type="ECO:0000256" key="1">
    <source>
        <dbReference type="ARBA" id="ARBA00007689"/>
    </source>
</evidence>
<proteinExistence type="inferred from homology"/>
<name>A0ABU1UK76_9ACTN</name>
<dbReference type="SUPFAM" id="SSF54909">
    <property type="entry name" value="Dimeric alpha+beta barrel"/>
    <property type="match status" value="1"/>
</dbReference>
<dbReference type="PANTHER" id="PTHR33606:SF3">
    <property type="entry name" value="PROTEIN YCII"/>
    <property type="match status" value="1"/>
</dbReference>
<gene>
    <name evidence="3" type="ORF">J2X11_000421</name>
</gene>
<dbReference type="Pfam" id="PF03795">
    <property type="entry name" value="YCII"/>
    <property type="match status" value="1"/>
</dbReference>
<evidence type="ECO:0000313" key="3">
    <source>
        <dbReference type="EMBL" id="MDR7085582.1"/>
    </source>
</evidence>
<dbReference type="Proteomes" id="UP001257739">
    <property type="component" value="Unassembled WGS sequence"/>
</dbReference>
<protein>
    <submittedName>
        <fullName evidence="3">Uncharacterized protein YciI</fullName>
    </submittedName>
</protein>
<evidence type="ECO:0000313" key="4">
    <source>
        <dbReference type="Proteomes" id="UP001257739"/>
    </source>
</evidence>
<sequence length="97" mass="10559">MAYFATTYRYNDDVERRGEVRPAHRDYLAGLTERGQLQVSGPFSDGEPGGALLVFVADTAADARALIDADPFVLDGLVAEVVVREWTPVSGVLAQQF</sequence>
<comment type="similarity">
    <text evidence="1">Belongs to the YciI family.</text>
</comment>
<dbReference type="RefSeq" id="WP_309966164.1">
    <property type="nucleotide sequence ID" value="NZ_JAVDWH010000001.1"/>
</dbReference>
<reference evidence="3 4" key="1">
    <citation type="submission" date="2023-07" db="EMBL/GenBank/DDBJ databases">
        <title>Sorghum-associated microbial communities from plants grown in Nebraska, USA.</title>
        <authorList>
            <person name="Schachtman D."/>
        </authorList>
    </citation>
    <scope>NUCLEOTIDE SEQUENCE [LARGE SCALE GENOMIC DNA]</scope>
    <source>
        <strain evidence="3 4">BE248</strain>
    </source>
</reference>